<evidence type="ECO:0000256" key="4">
    <source>
        <dbReference type="ARBA" id="ARBA00022825"/>
    </source>
</evidence>
<reference evidence="7 8" key="1">
    <citation type="submission" date="2020-02" db="EMBL/GenBank/DDBJ databases">
        <title>Acidophilic actinobacteria isolated from forest soil.</title>
        <authorList>
            <person name="Golinska P."/>
        </authorList>
    </citation>
    <scope>NUCLEOTIDE SEQUENCE [LARGE SCALE GENOMIC DNA]</scope>
    <source>
        <strain evidence="7 8">NL8</strain>
    </source>
</reference>
<keyword evidence="2" id="KW-0645">Protease</keyword>
<evidence type="ECO:0000256" key="3">
    <source>
        <dbReference type="ARBA" id="ARBA00022801"/>
    </source>
</evidence>
<dbReference type="SUPFAM" id="SSF50993">
    <property type="entry name" value="Peptidase/esterase 'gauge' domain"/>
    <property type="match status" value="1"/>
</dbReference>
<dbReference type="SUPFAM" id="SSF53474">
    <property type="entry name" value="alpha/beta-Hydrolases"/>
    <property type="match status" value="1"/>
</dbReference>
<dbReference type="PRINTS" id="PR00862">
    <property type="entry name" value="PROLIGOPTASE"/>
</dbReference>
<comment type="caution">
    <text evidence="7">The sequence shown here is derived from an EMBL/GenBank/DDBJ whole genome shotgun (WGS) entry which is preliminary data.</text>
</comment>
<feature type="domain" description="Peptidase S9A N-terminal" evidence="6">
    <location>
        <begin position="4"/>
        <end position="429"/>
    </location>
</feature>
<dbReference type="Pfam" id="PF00326">
    <property type="entry name" value="Peptidase_S9"/>
    <property type="match status" value="1"/>
</dbReference>
<dbReference type="InterPro" id="IPR029058">
    <property type="entry name" value="AB_hydrolase_fold"/>
</dbReference>
<keyword evidence="4" id="KW-0720">Serine protease</keyword>
<dbReference type="InterPro" id="IPR051543">
    <property type="entry name" value="Serine_Peptidase_S9A"/>
</dbReference>
<keyword evidence="3" id="KW-0378">Hydrolase</keyword>
<dbReference type="PANTHER" id="PTHR11757">
    <property type="entry name" value="PROTEASE FAMILY S9A OLIGOPEPTIDASE"/>
    <property type="match status" value="1"/>
</dbReference>
<keyword evidence="8" id="KW-1185">Reference proteome</keyword>
<dbReference type="InterPro" id="IPR023302">
    <property type="entry name" value="Pept_S9A_N"/>
</dbReference>
<evidence type="ECO:0000256" key="2">
    <source>
        <dbReference type="ARBA" id="ARBA00022670"/>
    </source>
</evidence>
<gene>
    <name evidence="7" type="ORF">KGQ19_22225</name>
</gene>
<protein>
    <submittedName>
        <fullName evidence="7">S9 family peptidase</fullName>
    </submittedName>
</protein>
<comment type="similarity">
    <text evidence="1">Belongs to the peptidase S9A family.</text>
</comment>
<evidence type="ECO:0000256" key="1">
    <source>
        <dbReference type="ARBA" id="ARBA00005228"/>
    </source>
</evidence>
<dbReference type="Gene3D" id="2.130.10.120">
    <property type="entry name" value="Prolyl oligopeptidase, N-terminal domain"/>
    <property type="match status" value="1"/>
</dbReference>
<organism evidence="7 8">
    <name type="scientific">Catenulispora pinistramenti</name>
    <dbReference type="NCBI Taxonomy" id="2705254"/>
    <lineage>
        <taxon>Bacteria</taxon>
        <taxon>Bacillati</taxon>
        <taxon>Actinomycetota</taxon>
        <taxon>Actinomycetes</taxon>
        <taxon>Catenulisporales</taxon>
        <taxon>Catenulisporaceae</taxon>
        <taxon>Catenulispora</taxon>
    </lineage>
</organism>
<dbReference type="InterPro" id="IPR002470">
    <property type="entry name" value="Peptidase_S9A"/>
</dbReference>
<evidence type="ECO:0000313" key="8">
    <source>
        <dbReference type="Proteomes" id="UP000730482"/>
    </source>
</evidence>
<evidence type="ECO:0000259" key="5">
    <source>
        <dbReference type="Pfam" id="PF00326"/>
    </source>
</evidence>
<evidence type="ECO:0000313" key="7">
    <source>
        <dbReference type="EMBL" id="MBS2549584.1"/>
    </source>
</evidence>
<dbReference type="Proteomes" id="UP000730482">
    <property type="component" value="Unassembled WGS sequence"/>
</dbReference>
<accession>A0ABS5KUA3</accession>
<dbReference type="Pfam" id="PF02897">
    <property type="entry name" value="Peptidase_S9_N"/>
    <property type="match status" value="1"/>
</dbReference>
<sequence>MKPPVAARRDHERSRHGDVVNDPYAWLIDREDDEVLAYLKDENAFTEATTAGLADLRETVFQEIKARTKETDLSVPTRKGDWWYYSRSVEGLQYSISCRVAADGPTPPALPQDGSALPGEHVLLDGNALAEGHEFFALGTFEVSPDGKLLAYALDVVGDERFTLKVRDLATGEDLADEVANTYYSTAWSRDGSTLFYTTINDAWRPYRVHRHALGTPTEQDEVVFQEDDDRFFVDVSLLRSERFIEITCSSQVTSEVRLLDSDDPTGTFQIAAPRRDGVEYSVDHWSHPGDPSRDLLLVLHNADGKTDFELATAPVSALGDHTAWTPLVPHRQGTRLDAVDVFAGHLVVGYRRDGLTGLAVHGIDADSGTPAAHGEPIEFPERIRTVSGSQNPDYDSTRYRLGYTSMVTPSSVYDYDVTTGELTLLKQQPVLGGYDPADYEQERVWATAQDGARVPVTLVHKKGVVADGSNPCVLYGYGAYEISIDPSFSIARLSLLDRGFVFAIAHIRGGGEMGRHWYEDGKFLNKRNTFTDFVACARQLVADHWTAPDRLAARGASAGGLLMGAVANIAPDDFRAIVAGVPFVDALNTILDPDLPLTVMEWEEWGNPVEDPEIYGYMKGYSPYENVANVQYPAILALTSLNDTRVGFHEPAKWIARLRAEAGGEQDFLLKTEMDAGHGGRSGRYTAWQEEAFTLAWVIDKVSAVE</sequence>
<dbReference type="PANTHER" id="PTHR11757:SF19">
    <property type="entry name" value="PROLYL ENDOPEPTIDASE-LIKE"/>
    <property type="match status" value="1"/>
</dbReference>
<dbReference type="EMBL" id="JAAFYZ010000076">
    <property type="protein sequence ID" value="MBS2549584.1"/>
    <property type="molecule type" value="Genomic_DNA"/>
</dbReference>
<dbReference type="RefSeq" id="WP_212011142.1">
    <property type="nucleotide sequence ID" value="NZ_JAAFYZ010000076.1"/>
</dbReference>
<dbReference type="InterPro" id="IPR001375">
    <property type="entry name" value="Peptidase_S9_cat"/>
</dbReference>
<feature type="domain" description="Peptidase S9 prolyl oligopeptidase catalytic" evidence="5">
    <location>
        <begin position="487"/>
        <end position="702"/>
    </location>
</feature>
<dbReference type="Gene3D" id="3.40.50.1820">
    <property type="entry name" value="alpha/beta hydrolase"/>
    <property type="match status" value="1"/>
</dbReference>
<name>A0ABS5KUA3_9ACTN</name>
<proteinExistence type="inferred from homology"/>
<evidence type="ECO:0000259" key="6">
    <source>
        <dbReference type="Pfam" id="PF02897"/>
    </source>
</evidence>